<organism evidence="4 5">
    <name type="scientific">Ascobolus immersus RN42</name>
    <dbReference type="NCBI Taxonomy" id="1160509"/>
    <lineage>
        <taxon>Eukaryota</taxon>
        <taxon>Fungi</taxon>
        <taxon>Dikarya</taxon>
        <taxon>Ascomycota</taxon>
        <taxon>Pezizomycotina</taxon>
        <taxon>Pezizomycetes</taxon>
        <taxon>Pezizales</taxon>
        <taxon>Ascobolaceae</taxon>
        <taxon>Ascobolus</taxon>
    </lineage>
</organism>
<dbReference type="OrthoDB" id="5598844at2759"/>
<gene>
    <name evidence="4" type="ORF">BJ508DRAFT_162838</name>
</gene>
<keyword evidence="1" id="KW-0805">Transcription regulation</keyword>
<reference evidence="4 5" key="1">
    <citation type="journal article" date="2018" name="Nat. Ecol. Evol.">
        <title>Pezizomycetes genomes reveal the molecular basis of ectomycorrhizal truffle lifestyle.</title>
        <authorList>
            <person name="Murat C."/>
            <person name="Payen T."/>
            <person name="Noel B."/>
            <person name="Kuo A."/>
            <person name="Morin E."/>
            <person name="Chen J."/>
            <person name="Kohler A."/>
            <person name="Krizsan K."/>
            <person name="Balestrini R."/>
            <person name="Da Silva C."/>
            <person name="Montanini B."/>
            <person name="Hainaut M."/>
            <person name="Levati E."/>
            <person name="Barry K.W."/>
            <person name="Belfiori B."/>
            <person name="Cichocki N."/>
            <person name="Clum A."/>
            <person name="Dockter R.B."/>
            <person name="Fauchery L."/>
            <person name="Guy J."/>
            <person name="Iotti M."/>
            <person name="Le Tacon F."/>
            <person name="Lindquist E.A."/>
            <person name="Lipzen A."/>
            <person name="Malagnac F."/>
            <person name="Mello A."/>
            <person name="Molinier V."/>
            <person name="Miyauchi S."/>
            <person name="Poulain J."/>
            <person name="Riccioni C."/>
            <person name="Rubini A."/>
            <person name="Sitrit Y."/>
            <person name="Splivallo R."/>
            <person name="Traeger S."/>
            <person name="Wang M."/>
            <person name="Zifcakova L."/>
            <person name="Wipf D."/>
            <person name="Zambonelli A."/>
            <person name="Paolocci F."/>
            <person name="Nowrousian M."/>
            <person name="Ottonello S."/>
            <person name="Baldrian P."/>
            <person name="Spatafora J.W."/>
            <person name="Henrissat B."/>
            <person name="Nagy L.G."/>
            <person name="Aury J.M."/>
            <person name="Wincker P."/>
            <person name="Grigoriev I.V."/>
            <person name="Bonfante P."/>
            <person name="Martin F.M."/>
        </authorList>
    </citation>
    <scope>NUCLEOTIDE SEQUENCE [LARGE SCALE GENOMIC DNA]</scope>
    <source>
        <strain evidence="4 5">RN42</strain>
    </source>
</reference>
<dbReference type="EMBL" id="ML119719">
    <property type="protein sequence ID" value="RPA77878.1"/>
    <property type="molecule type" value="Genomic_DNA"/>
</dbReference>
<dbReference type="GO" id="GO:0031490">
    <property type="term" value="F:chromatin DNA binding"/>
    <property type="evidence" value="ECO:0007669"/>
    <property type="project" value="TreeGrafter"/>
</dbReference>
<feature type="region of interest" description="Disordered" evidence="3">
    <location>
        <begin position="134"/>
        <end position="158"/>
    </location>
</feature>
<dbReference type="InterPro" id="IPR013933">
    <property type="entry name" value="CRC_Rsc7/Swp82"/>
</dbReference>
<evidence type="ECO:0000256" key="3">
    <source>
        <dbReference type="SAM" id="MobiDB-lite"/>
    </source>
</evidence>
<dbReference type="PANTHER" id="PTHR22597:SF5">
    <property type="entry name" value="LOCALIZATION PROTEIN, PUTATIVE (AFU_ORTHOLOGUE AFUA_1G10600)-RELATED"/>
    <property type="match status" value="1"/>
</dbReference>
<dbReference type="PANTHER" id="PTHR22597">
    <property type="entry name" value="POLYCOMB GROUP PROTEIN"/>
    <property type="match status" value="1"/>
</dbReference>
<evidence type="ECO:0000256" key="1">
    <source>
        <dbReference type="ARBA" id="ARBA00023015"/>
    </source>
</evidence>
<dbReference type="Pfam" id="PF08624">
    <property type="entry name" value="CRC_subunit"/>
    <property type="match status" value="1"/>
</dbReference>
<feature type="compositionally biased region" description="Low complexity" evidence="3">
    <location>
        <begin position="479"/>
        <end position="514"/>
    </location>
</feature>
<feature type="region of interest" description="Disordered" evidence="3">
    <location>
        <begin position="52"/>
        <end position="119"/>
    </location>
</feature>
<protein>
    <submittedName>
        <fullName evidence="4">Uncharacterized protein</fullName>
    </submittedName>
</protein>
<feature type="compositionally biased region" description="Low complexity" evidence="3">
    <location>
        <begin position="589"/>
        <end position="606"/>
    </location>
</feature>
<evidence type="ECO:0000313" key="4">
    <source>
        <dbReference type="EMBL" id="RPA77878.1"/>
    </source>
</evidence>
<feature type="region of interest" description="Disordered" evidence="3">
    <location>
        <begin position="397"/>
        <end position="424"/>
    </location>
</feature>
<keyword evidence="2" id="KW-0804">Transcription</keyword>
<sequence>MTTAIAYADMFSPVPHSSLIAPAGEMDGTINPATLNPGTLNPAVLSTPVQTPATLAQPAVTTPRGVKRSRSPETPGYRDGGIGDPLSTGAPEEPIKRRRGRPPKNKSGSVTSTPVQQPQQLPVQLPNQLDQLASPPQSVVGLAPQPTAPKATPPKPVVKALPTVRDHTTDQLTPEGDEYIPREYDQDGEKKVMPNGELTGKRVYKCRIFHVPGRGDKLFMLATECARVLGYRDSYLLFNKNRSLYKIIATQAEKDDLINQGLLPYSYRSRQIAIVTAKSMFRQFGSRVIEGGRRVRDDYWEMKAKKQGFTEEDPAGEKRPGAAKQRLAQQESERAAQAAAAAAAQQNPGGQPPPHEHTLYPDPTLPLDTQPQMVQPGMPIVSAPLPMISLPAKEDRSKEILTVPRPRQEITGPPYKDNTRPTPPATIYEQAQQTAEYNKQLGQQREMRTDVYNNQYWKKSPPLSMSPTLLAPGQPLPSPQHSSPPMLSSSLPMLNPQQLSGMNHQSSHHLSQQSPVRMSQSIKPEQLHNNQGYMSQGGYYAPQAQTHPGHPQHQQGMQQQHHQMMHPQQQMYNPNPYMQHPPPQQNFRQQPHPQAGAQQWGGWSGA</sequence>
<accession>A0A3N4HZH0</accession>
<keyword evidence="5" id="KW-1185">Reference proteome</keyword>
<feature type="compositionally biased region" description="Low complexity" evidence="3">
    <location>
        <begin position="325"/>
        <end position="346"/>
    </location>
</feature>
<evidence type="ECO:0000313" key="5">
    <source>
        <dbReference type="Proteomes" id="UP000275078"/>
    </source>
</evidence>
<evidence type="ECO:0000256" key="2">
    <source>
        <dbReference type="ARBA" id="ARBA00023163"/>
    </source>
</evidence>
<dbReference type="Proteomes" id="UP000275078">
    <property type="component" value="Unassembled WGS sequence"/>
</dbReference>
<name>A0A3N4HZH0_ASCIM</name>
<feature type="compositionally biased region" description="Polar residues" evidence="3">
    <location>
        <begin position="515"/>
        <end position="534"/>
    </location>
</feature>
<feature type="region of interest" description="Disordered" evidence="3">
    <location>
        <begin position="306"/>
        <end position="380"/>
    </location>
</feature>
<dbReference type="GO" id="GO:0016586">
    <property type="term" value="C:RSC-type complex"/>
    <property type="evidence" value="ECO:0007669"/>
    <property type="project" value="TreeGrafter"/>
</dbReference>
<dbReference type="STRING" id="1160509.A0A3N4HZH0"/>
<dbReference type="AlphaFoldDB" id="A0A3N4HZH0"/>
<feature type="region of interest" description="Disordered" evidence="3">
    <location>
        <begin position="463"/>
        <end position="606"/>
    </location>
</feature>
<feature type="compositionally biased region" description="Low complexity" evidence="3">
    <location>
        <begin position="541"/>
        <end position="578"/>
    </location>
</feature>
<proteinExistence type="predicted"/>